<protein>
    <submittedName>
        <fullName evidence="4">DeoR/GlpR transcriptional regulator</fullName>
    </submittedName>
</protein>
<dbReference type="PROSITE" id="PS51000">
    <property type="entry name" value="HTH_DEOR_2"/>
    <property type="match status" value="1"/>
</dbReference>
<dbReference type="SUPFAM" id="SSF46785">
    <property type="entry name" value="Winged helix' DNA-binding domain"/>
    <property type="match status" value="1"/>
</dbReference>
<gene>
    <name evidence="4" type="ORF">CHH72_13100</name>
</gene>
<dbReference type="Gene3D" id="1.10.10.10">
    <property type="entry name" value="Winged helix-like DNA-binding domain superfamily/Winged helix DNA-binding domain"/>
    <property type="match status" value="1"/>
</dbReference>
<name>A0A268NYI9_SHOCL</name>
<dbReference type="Proteomes" id="UP000216207">
    <property type="component" value="Unassembled WGS sequence"/>
</dbReference>
<dbReference type="SMART" id="SM01134">
    <property type="entry name" value="DeoRC"/>
    <property type="match status" value="1"/>
</dbReference>
<evidence type="ECO:0000256" key="2">
    <source>
        <dbReference type="ARBA" id="ARBA00023125"/>
    </source>
</evidence>
<organism evidence="4 5">
    <name type="scientific">Shouchella clausii</name>
    <name type="common">Alkalihalobacillus clausii</name>
    <dbReference type="NCBI Taxonomy" id="79880"/>
    <lineage>
        <taxon>Bacteria</taxon>
        <taxon>Bacillati</taxon>
        <taxon>Bacillota</taxon>
        <taxon>Bacilli</taxon>
        <taxon>Bacillales</taxon>
        <taxon>Bacillaceae</taxon>
        <taxon>Shouchella</taxon>
    </lineage>
</organism>
<dbReference type="PRINTS" id="PR00037">
    <property type="entry name" value="HTHLACR"/>
</dbReference>
<dbReference type="InterPro" id="IPR036388">
    <property type="entry name" value="WH-like_DNA-bd_sf"/>
</dbReference>
<proteinExistence type="predicted"/>
<comment type="caution">
    <text evidence="4">The sequence shown here is derived from an EMBL/GenBank/DDBJ whole genome shotgun (WGS) entry which is preliminary data.</text>
</comment>
<dbReference type="OMA" id="MLDYAAF"/>
<evidence type="ECO:0000313" key="5">
    <source>
        <dbReference type="Proteomes" id="UP000216207"/>
    </source>
</evidence>
<dbReference type="InterPro" id="IPR018356">
    <property type="entry name" value="Tscrpt_reg_HTH_DeoR_CS"/>
</dbReference>
<sequence>MNPKERRLYIQKLLATAGKADIDELAKALDVSHMTVRRDLALLEAENQIIRTHGGAVLQKALVKETPYARKETKELPAKKAIAREAAQLVENGSTVLIDSGTTTLEIVKLLKDRNDLTIITNDIKIASQLIEAKPRCIITGGEVQPELGALHGPHAQELLRNIHVDLFLLGAHAVHASAGITAPTLEKAKIKKLMMQAAAKTWLVCDSKKFDETSFARVCGLNELEGIVTDSRIQGHEMEACHENMRLAPM</sequence>
<evidence type="ECO:0000256" key="3">
    <source>
        <dbReference type="ARBA" id="ARBA00023163"/>
    </source>
</evidence>
<accession>A0A268NYI9</accession>
<dbReference type="InterPro" id="IPR050313">
    <property type="entry name" value="Carb_Metab_HTH_regulators"/>
</dbReference>
<dbReference type="RefSeq" id="WP_011245513.1">
    <property type="nucleotide sequence ID" value="NZ_BOQQ01000007.1"/>
</dbReference>
<dbReference type="InterPro" id="IPR036390">
    <property type="entry name" value="WH_DNA-bd_sf"/>
</dbReference>
<dbReference type="PROSITE" id="PS00894">
    <property type="entry name" value="HTH_DEOR_1"/>
    <property type="match status" value="1"/>
</dbReference>
<dbReference type="Pfam" id="PF00455">
    <property type="entry name" value="DeoRC"/>
    <property type="match status" value="1"/>
</dbReference>
<dbReference type="AlphaFoldDB" id="A0A268NYI9"/>
<dbReference type="GO" id="GO:0003677">
    <property type="term" value="F:DNA binding"/>
    <property type="evidence" value="ECO:0007669"/>
    <property type="project" value="UniProtKB-KW"/>
</dbReference>
<reference evidence="4 5" key="1">
    <citation type="submission" date="2017-07" db="EMBL/GenBank/DDBJ databases">
        <title>Isolation and whole genome analysis of endospore-forming bacteria from heroin.</title>
        <authorList>
            <person name="Kalinowski J."/>
            <person name="Ahrens B."/>
            <person name="Al-Dilaimi A."/>
            <person name="Winkler A."/>
            <person name="Wibberg D."/>
            <person name="Schleenbecker U."/>
            <person name="Ruckert C."/>
            <person name="Wolfel R."/>
            <person name="Grass G."/>
        </authorList>
    </citation>
    <scope>NUCLEOTIDE SEQUENCE [LARGE SCALE GENOMIC DNA]</scope>
    <source>
        <strain evidence="4 5">7539</strain>
    </source>
</reference>
<dbReference type="Gene3D" id="3.40.50.1360">
    <property type="match status" value="1"/>
</dbReference>
<dbReference type="EMBL" id="NPCC01000015">
    <property type="protein sequence ID" value="PAE88572.1"/>
    <property type="molecule type" value="Genomic_DNA"/>
</dbReference>
<keyword evidence="1" id="KW-0805">Transcription regulation</keyword>
<dbReference type="Pfam" id="PF08220">
    <property type="entry name" value="HTH_DeoR"/>
    <property type="match status" value="1"/>
</dbReference>
<dbReference type="InterPro" id="IPR014036">
    <property type="entry name" value="DeoR-like_C"/>
</dbReference>
<dbReference type="GO" id="GO:0003700">
    <property type="term" value="F:DNA-binding transcription factor activity"/>
    <property type="evidence" value="ECO:0007669"/>
    <property type="project" value="InterPro"/>
</dbReference>
<evidence type="ECO:0000313" key="4">
    <source>
        <dbReference type="EMBL" id="PAE88572.1"/>
    </source>
</evidence>
<dbReference type="InterPro" id="IPR001034">
    <property type="entry name" value="DeoR_HTH"/>
</dbReference>
<keyword evidence="3" id="KW-0804">Transcription</keyword>
<evidence type="ECO:0000256" key="1">
    <source>
        <dbReference type="ARBA" id="ARBA00023015"/>
    </source>
</evidence>
<dbReference type="SMART" id="SM00420">
    <property type="entry name" value="HTH_DEOR"/>
    <property type="match status" value="1"/>
</dbReference>
<dbReference type="PANTHER" id="PTHR30363:SF46">
    <property type="entry name" value="LYSR FAMILY TRANSCRIPTIONAL REGULATOR"/>
    <property type="match status" value="1"/>
</dbReference>
<dbReference type="SUPFAM" id="SSF100950">
    <property type="entry name" value="NagB/RpiA/CoA transferase-like"/>
    <property type="match status" value="1"/>
</dbReference>
<dbReference type="InterPro" id="IPR037171">
    <property type="entry name" value="NagB/RpiA_transferase-like"/>
</dbReference>
<dbReference type="PANTHER" id="PTHR30363">
    <property type="entry name" value="HTH-TYPE TRANSCRIPTIONAL REGULATOR SRLR-RELATED"/>
    <property type="match status" value="1"/>
</dbReference>
<keyword evidence="2" id="KW-0238">DNA-binding</keyword>